<accession>A0ACB9ZP34</accession>
<evidence type="ECO:0000313" key="1">
    <source>
        <dbReference type="EMBL" id="KAI5649353.1"/>
    </source>
</evidence>
<dbReference type="EMBL" id="CM044708">
    <property type="protein sequence ID" value="KAI5649353.1"/>
    <property type="molecule type" value="Genomic_DNA"/>
</dbReference>
<sequence length="140" mass="15664">MAMSTGFSQSSSTTNPPSKITFRSLLECWCGIPAPILTSKTSKNKGRKFFGCGNFKMIVVDTPSNKVDNLPNGIQMEEDIAILKVDSAKLKNYIKEVKKRMDSHVQNSGQKKLMALLYACFFFMFPILLIKCNKLSVQDV</sequence>
<dbReference type="Proteomes" id="UP001060085">
    <property type="component" value="Linkage Group LG08"/>
</dbReference>
<reference evidence="2" key="1">
    <citation type="journal article" date="2023" name="Nat. Plants">
        <title>Single-cell RNA sequencing provides a high-resolution roadmap for understanding the multicellular compartmentation of specialized metabolism.</title>
        <authorList>
            <person name="Sun S."/>
            <person name="Shen X."/>
            <person name="Li Y."/>
            <person name="Li Y."/>
            <person name="Wang S."/>
            <person name="Li R."/>
            <person name="Zhang H."/>
            <person name="Shen G."/>
            <person name="Guo B."/>
            <person name="Wei J."/>
            <person name="Xu J."/>
            <person name="St-Pierre B."/>
            <person name="Chen S."/>
            <person name="Sun C."/>
        </authorList>
    </citation>
    <scope>NUCLEOTIDE SEQUENCE [LARGE SCALE GENOMIC DNA]</scope>
</reference>
<name>A0ACB9ZP34_CATRO</name>
<evidence type="ECO:0000313" key="2">
    <source>
        <dbReference type="Proteomes" id="UP001060085"/>
    </source>
</evidence>
<keyword evidence="2" id="KW-1185">Reference proteome</keyword>
<proteinExistence type="predicted"/>
<gene>
    <name evidence="1" type="ORF">M9H77_35358</name>
</gene>
<organism evidence="1 2">
    <name type="scientific">Catharanthus roseus</name>
    <name type="common">Madagascar periwinkle</name>
    <name type="synonym">Vinca rosea</name>
    <dbReference type="NCBI Taxonomy" id="4058"/>
    <lineage>
        <taxon>Eukaryota</taxon>
        <taxon>Viridiplantae</taxon>
        <taxon>Streptophyta</taxon>
        <taxon>Embryophyta</taxon>
        <taxon>Tracheophyta</taxon>
        <taxon>Spermatophyta</taxon>
        <taxon>Magnoliopsida</taxon>
        <taxon>eudicotyledons</taxon>
        <taxon>Gunneridae</taxon>
        <taxon>Pentapetalae</taxon>
        <taxon>asterids</taxon>
        <taxon>lamiids</taxon>
        <taxon>Gentianales</taxon>
        <taxon>Apocynaceae</taxon>
        <taxon>Rauvolfioideae</taxon>
        <taxon>Vinceae</taxon>
        <taxon>Catharanthinae</taxon>
        <taxon>Catharanthus</taxon>
    </lineage>
</organism>
<protein>
    <submittedName>
        <fullName evidence="1">Uncharacterized protein</fullName>
    </submittedName>
</protein>
<comment type="caution">
    <text evidence="1">The sequence shown here is derived from an EMBL/GenBank/DDBJ whole genome shotgun (WGS) entry which is preliminary data.</text>
</comment>